<name>A0ABU0ACA9_9BACI</name>
<evidence type="ECO:0000313" key="1">
    <source>
        <dbReference type="EMBL" id="MDQ0268889.1"/>
    </source>
</evidence>
<keyword evidence="2" id="KW-1185">Reference proteome</keyword>
<comment type="caution">
    <text evidence="1">The sequence shown here is derived from an EMBL/GenBank/DDBJ whole genome shotgun (WGS) entry which is preliminary data.</text>
</comment>
<evidence type="ECO:0000313" key="2">
    <source>
        <dbReference type="Proteomes" id="UP001238088"/>
    </source>
</evidence>
<sequence>MIPDKLDAVIRTYCESVNTGKPAACQPVQERYKDMAIDIIHSYGILSYTEPLSDGWITIWMYRYTHILDVIKQSPQVPKSQYDHWVIGKLFGYDENSIEKFLLRHE</sequence>
<gene>
    <name evidence="1" type="ORF">J2S17_000758</name>
</gene>
<dbReference type="RefSeq" id="WP_307472000.1">
    <property type="nucleotide sequence ID" value="NZ_JAUSUB010000002.1"/>
</dbReference>
<reference evidence="1 2" key="1">
    <citation type="submission" date="2023-07" db="EMBL/GenBank/DDBJ databases">
        <title>Genomic Encyclopedia of Type Strains, Phase IV (KMG-IV): sequencing the most valuable type-strain genomes for metagenomic binning, comparative biology and taxonomic classification.</title>
        <authorList>
            <person name="Goeker M."/>
        </authorList>
    </citation>
    <scope>NUCLEOTIDE SEQUENCE [LARGE SCALE GENOMIC DNA]</scope>
    <source>
        <strain evidence="1 2">DSM 23494</strain>
    </source>
</reference>
<dbReference type="Proteomes" id="UP001238088">
    <property type="component" value="Unassembled WGS sequence"/>
</dbReference>
<organism evidence="1 2">
    <name type="scientific">Cytobacillus purgationiresistens</name>
    <dbReference type="NCBI Taxonomy" id="863449"/>
    <lineage>
        <taxon>Bacteria</taxon>
        <taxon>Bacillati</taxon>
        <taxon>Bacillota</taxon>
        <taxon>Bacilli</taxon>
        <taxon>Bacillales</taxon>
        <taxon>Bacillaceae</taxon>
        <taxon>Cytobacillus</taxon>
    </lineage>
</organism>
<proteinExistence type="predicted"/>
<protein>
    <submittedName>
        <fullName evidence="1">Uncharacterized protein</fullName>
    </submittedName>
</protein>
<dbReference type="EMBL" id="JAUSUB010000002">
    <property type="protein sequence ID" value="MDQ0268889.1"/>
    <property type="molecule type" value="Genomic_DNA"/>
</dbReference>
<accession>A0ABU0ACA9</accession>